<feature type="region of interest" description="Disordered" evidence="1">
    <location>
        <begin position="248"/>
        <end position="272"/>
    </location>
</feature>
<keyword evidence="2" id="KW-0812">Transmembrane</keyword>
<organism evidence="3 4">
    <name type="scientific">Janthinobacterium tructae</name>
    <dbReference type="NCBI Taxonomy" id="2590869"/>
    <lineage>
        <taxon>Bacteria</taxon>
        <taxon>Pseudomonadati</taxon>
        <taxon>Pseudomonadota</taxon>
        <taxon>Betaproteobacteria</taxon>
        <taxon>Burkholderiales</taxon>
        <taxon>Oxalobacteraceae</taxon>
        <taxon>Janthinobacterium</taxon>
    </lineage>
</organism>
<feature type="transmembrane region" description="Helical" evidence="2">
    <location>
        <begin position="78"/>
        <end position="98"/>
    </location>
</feature>
<protein>
    <submittedName>
        <fullName evidence="3">SdpI family protein</fullName>
    </submittedName>
</protein>
<gene>
    <name evidence="3" type="ORF">FJQ89_11365</name>
</gene>
<feature type="transmembrane region" description="Helical" evidence="2">
    <location>
        <begin position="206"/>
        <end position="226"/>
    </location>
</feature>
<evidence type="ECO:0000313" key="4">
    <source>
        <dbReference type="Proteomes" id="UP000316665"/>
    </source>
</evidence>
<dbReference type="OrthoDB" id="9914781at2"/>
<sequence length="272" mass="30249">MYKQINWNRALIVAGLVVVIPGVVFLLFPLAAKAIWLRYFYVVACLLVVAGTIIHSFRKRDEVLAKQGTERNVFVARMKFRAEVMAAFALIVFIGPYYQIGLSLDKLAGNERSHYLNAASAIFKEHLPPEYCLSRPQLKKSCDTITQEIAALYKNVMQDTGEEVTKNIDGIIVQIKLLDLPAASAKANALDEGVSKLKVIDLKDGLLTYAFSLLPLVILLFASLAVSSKVGVAWAEVRVRLREQLVEKDEAEQEARRQKLEDEAGRAEQASA</sequence>
<dbReference type="AlphaFoldDB" id="A0A4Y6RDB0"/>
<keyword evidence="2" id="KW-0472">Membrane</keyword>
<feature type="transmembrane region" description="Helical" evidence="2">
    <location>
        <begin position="38"/>
        <end position="57"/>
    </location>
</feature>
<evidence type="ECO:0000256" key="1">
    <source>
        <dbReference type="SAM" id="MobiDB-lite"/>
    </source>
</evidence>
<dbReference type="KEGG" id="jas:FJQ89_11365"/>
<keyword evidence="4" id="KW-1185">Reference proteome</keyword>
<reference evidence="3 4" key="1">
    <citation type="submission" date="2019-06" db="EMBL/GenBank/DDBJ databases">
        <title>Complete genome sequence of Janthinobacterium sp. SNU WT3 isolated from diseased rainbow trout.</title>
        <authorList>
            <person name="Oh W.T."/>
            <person name="Park S.C."/>
        </authorList>
    </citation>
    <scope>NUCLEOTIDE SEQUENCE [LARGE SCALE GENOMIC DNA]</scope>
    <source>
        <strain evidence="3 4">SNU WT3</strain>
    </source>
</reference>
<feature type="transmembrane region" description="Helical" evidence="2">
    <location>
        <begin position="12"/>
        <end position="32"/>
    </location>
</feature>
<dbReference type="Proteomes" id="UP000316665">
    <property type="component" value="Chromosome"/>
</dbReference>
<dbReference type="EMBL" id="CP041185">
    <property type="protein sequence ID" value="QDG70941.1"/>
    <property type="molecule type" value="Genomic_DNA"/>
</dbReference>
<accession>A0A4Y6RDB0</accession>
<proteinExistence type="predicted"/>
<evidence type="ECO:0000313" key="3">
    <source>
        <dbReference type="EMBL" id="QDG70941.1"/>
    </source>
</evidence>
<name>A0A4Y6RDB0_9BURK</name>
<keyword evidence="2" id="KW-1133">Transmembrane helix</keyword>
<feature type="compositionally biased region" description="Basic and acidic residues" evidence="1">
    <location>
        <begin position="248"/>
        <end position="266"/>
    </location>
</feature>
<evidence type="ECO:0000256" key="2">
    <source>
        <dbReference type="SAM" id="Phobius"/>
    </source>
</evidence>
<dbReference type="RefSeq" id="WP_141170251.1">
    <property type="nucleotide sequence ID" value="NZ_CP041185.1"/>
</dbReference>